<comment type="cofactor">
    <cofactor evidence="1">
        <name>Fe cation</name>
        <dbReference type="ChEBI" id="CHEBI:24875"/>
    </cofactor>
</comment>
<gene>
    <name evidence="5" type="ORF">INT44_004790</name>
</gene>
<dbReference type="GO" id="GO:0046872">
    <property type="term" value="F:metal ion binding"/>
    <property type="evidence" value="ECO:0007669"/>
    <property type="project" value="UniProtKB-KW"/>
</dbReference>
<reference evidence="5" key="1">
    <citation type="submission" date="2020-12" db="EMBL/GenBank/DDBJ databases">
        <title>Metabolic potential, ecology and presence of endohyphal bacteria is reflected in genomic diversity of Mucoromycotina.</title>
        <authorList>
            <person name="Muszewska A."/>
            <person name="Okrasinska A."/>
            <person name="Steczkiewicz K."/>
            <person name="Drgas O."/>
            <person name="Orlowska M."/>
            <person name="Perlinska-Lenart U."/>
            <person name="Aleksandrzak-Piekarczyk T."/>
            <person name="Szatraj K."/>
            <person name="Zielenkiewicz U."/>
            <person name="Pilsyk S."/>
            <person name="Malc E."/>
            <person name="Mieczkowski P."/>
            <person name="Kruszewska J.S."/>
            <person name="Biernat P."/>
            <person name="Pawlowska J."/>
        </authorList>
    </citation>
    <scope>NUCLEOTIDE SEQUENCE</scope>
    <source>
        <strain evidence="5">WA0000051536</strain>
    </source>
</reference>
<comment type="caution">
    <text evidence="5">The sequence shown here is derived from an EMBL/GenBank/DDBJ whole genome shotgun (WGS) entry which is preliminary data.</text>
</comment>
<organism evidence="5 6">
    <name type="scientific">Umbelopsis vinacea</name>
    <dbReference type="NCBI Taxonomy" id="44442"/>
    <lineage>
        <taxon>Eukaryota</taxon>
        <taxon>Fungi</taxon>
        <taxon>Fungi incertae sedis</taxon>
        <taxon>Mucoromycota</taxon>
        <taxon>Mucoromycotina</taxon>
        <taxon>Umbelopsidomycetes</taxon>
        <taxon>Umbelopsidales</taxon>
        <taxon>Umbelopsidaceae</taxon>
        <taxon>Umbelopsis</taxon>
    </lineage>
</organism>
<evidence type="ECO:0000256" key="4">
    <source>
        <dbReference type="ARBA" id="ARBA00023004"/>
    </source>
</evidence>
<keyword evidence="3" id="KW-0479">Metal-binding</keyword>
<dbReference type="PANTHER" id="PTHR20883">
    <property type="entry name" value="PHYTANOYL-COA DIOXYGENASE DOMAIN CONTAINING 1"/>
    <property type="match status" value="1"/>
</dbReference>
<evidence type="ECO:0000313" key="5">
    <source>
        <dbReference type="EMBL" id="KAG2187120.1"/>
    </source>
</evidence>
<accession>A0A8H7Q7T0</accession>
<dbReference type="PANTHER" id="PTHR20883:SF15">
    <property type="entry name" value="PHYTANOYL-COA DIOXYGENASE DOMAIN-CONTAINING PROTEIN 1"/>
    <property type="match status" value="1"/>
</dbReference>
<dbReference type="OrthoDB" id="445007at2759"/>
<keyword evidence="4" id="KW-0408">Iron</keyword>
<name>A0A8H7Q7T0_9FUNG</name>
<evidence type="ECO:0000256" key="2">
    <source>
        <dbReference type="ARBA" id="ARBA00005830"/>
    </source>
</evidence>
<comment type="similarity">
    <text evidence="2">Belongs to the PhyH family.</text>
</comment>
<dbReference type="InterPro" id="IPR008775">
    <property type="entry name" value="Phytyl_CoA_dOase-like"/>
</dbReference>
<proteinExistence type="inferred from homology"/>
<dbReference type="Pfam" id="PF05721">
    <property type="entry name" value="PhyH"/>
    <property type="match status" value="1"/>
</dbReference>
<keyword evidence="6" id="KW-1185">Reference proteome</keyword>
<evidence type="ECO:0008006" key="7">
    <source>
        <dbReference type="Google" id="ProtNLM"/>
    </source>
</evidence>
<dbReference type="EMBL" id="JAEPRA010000003">
    <property type="protein sequence ID" value="KAG2187120.1"/>
    <property type="molecule type" value="Genomic_DNA"/>
</dbReference>
<sequence>MTSATTSNLGLTKEQLEKFDNDGYVNISLPFGWAYLIIPDFFTKDQAQKLKSRADDLLQNFSLDGHPLTRFSTGSTEDKKHIGDNYFLDSGDKIRFFFEEGAFDDNGDLKYPKSRAINKIGHALHELDPAFKEFSITPAMSAIAHSLGFEKPQVLQSMLIFKQPYIGGTVPIHQDSTFLYTEPVSAVGFWYALEDCTVENGCLYFIPGSHKKNPIDRRFVRAPQGGVTFVGEGELKVDETKFVKAEVKAGTLVMIHGSIVHKSENNSSPNSRYIYTFHVIEGNNHYPKDNWLQPSDAMPFTCL</sequence>
<dbReference type="AlphaFoldDB" id="A0A8H7Q7T0"/>
<protein>
    <recommendedName>
        <fullName evidence="7">Phytanoyl-CoA dioxygenase</fullName>
    </recommendedName>
</protein>
<dbReference type="Proteomes" id="UP000612746">
    <property type="component" value="Unassembled WGS sequence"/>
</dbReference>
<evidence type="ECO:0000256" key="3">
    <source>
        <dbReference type="ARBA" id="ARBA00022723"/>
    </source>
</evidence>
<evidence type="ECO:0000313" key="6">
    <source>
        <dbReference type="Proteomes" id="UP000612746"/>
    </source>
</evidence>
<dbReference type="SUPFAM" id="SSF51197">
    <property type="entry name" value="Clavaminate synthase-like"/>
    <property type="match status" value="1"/>
</dbReference>
<evidence type="ECO:0000256" key="1">
    <source>
        <dbReference type="ARBA" id="ARBA00001962"/>
    </source>
</evidence>
<dbReference type="Gene3D" id="2.60.120.620">
    <property type="entry name" value="q2cbj1_9rhob like domain"/>
    <property type="match status" value="1"/>
</dbReference>